<dbReference type="AlphaFoldDB" id="E8R3K0"/>
<dbReference type="InterPro" id="IPR023828">
    <property type="entry name" value="Peptidase_S8_Ser-AS"/>
</dbReference>
<dbReference type="SUPFAM" id="SSF52743">
    <property type="entry name" value="Subtilisin-like"/>
    <property type="match status" value="1"/>
</dbReference>
<reference key="1">
    <citation type="submission" date="2010-11" db="EMBL/GenBank/DDBJ databases">
        <title>The complete sequence of chromosome of Isophaera pallida ATCC 43644.</title>
        <authorList>
            <consortium name="US DOE Joint Genome Institute (JGI-PGF)"/>
            <person name="Lucas S."/>
            <person name="Copeland A."/>
            <person name="Lapidus A."/>
            <person name="Bruce D."/>
            <person name="Goodwin L."/>
            <person name="Pitluck S."/>
            <person name="Kyrpides N."/>
            <person name="Mavromatis K."/>
            <person name="Pagani I."/>
            <person name="Ivanova N."/>
            <person name="Saunders E."/>
            <person name="Brettin T."/>
            <person name="Detter J.C."/>
            <person name="Han C."/>
            <person name="Tapia R."/>
            <person name="Land M."/>
            <person name="Hauser L."/>
            <person name="Markowitz V."/>
            <person name="Cheng J.-F."/>
            <person name="Hugenholtz P."/>
            <person name="Woyke T."/>
            <person name="Wu D."/>
            <person name="Eisen J.A."/>
        </authorList>
    </citation>
    <scope>NUCLEOTIDE SEQUENCE</scope>
    <source>
        <strain>ATCC 43644</strain>
    </source>
</reference>
<dbReference type="InterPro" id="IPR036439">
    <property type="entry name" value="Dockerin_dom_sf"/>
</dbReference>
<dbReference type="CDD" id="cd05562">
    <property type="entry name" value="Peptidases_S53_like"/>
    <property type="match status" value="1"/>
</dbReference>
<dbReference type="InterPro" id="IPR018247">
    <property type="entry name" value="EF_Hand_1_Ca_BS"/>
</dbReference>
<evidence type="ECO:0000256" key="1">
    <source>
        <dbReference type="ARBA" id="ARBA00022670"/>
    </source>
</evidence>
<dbReference type="InterPro" id="IPR036852">
    <property type="entry name" value="Peptidase_S8/S53_dom_sf"/>
</dbReference>
<protein>
    <submittedName>
        <fullName evidence="5">Peptidase S8 and S53 subtilisin kexin sedolisin</fullName>
    </submittedName>
</protein>
<dbReference type="SUPFAM" id="SSF63446">
    <property type="entry name" value="Type I dockerin domain"/>
    <property type="match status" value="1"/>
</dbReference>
<evidence type="ECO:0000313" key="5">
    <source>
        <dbReference type="EMBL" id="ADV61567.1"/>
    </source>
</evidence>
<evidence type="ECO:0000259" key="4">
    <source>
        <dbReference type="Pfam" id="PF00082"/>
    </source>
</evidence>
<evidence type="ECO:0000256" key="3">
    <source>
        <dbReference type="ARBA" id="ARBA00022825"/>
    </source>
</evidence>
<dbReference type="OrthoDB" id="9813435at2"/>
<dbReference type="EMBL" id="CP002353">
    <property type="protein sequence ID" value="ADV61567.1"/>
    <property type="molecule type" value="Genomic_DNA"/>
</dbReference>
<dbReference type="Gene3D" id="3.40.50.200">
    <property type="entry name" value="Peptidase S8/S53 domain"/>
    <property type="match status" value="1"/>
</dbReference>
<dbReference type="Gene3D" id="1.10.1330.10">
    <property type="entry name" value="Dockerin domain"/>
    <property type="match status" value="1"/>
</dbReference>
<sequence length="1093" mass="116088">MTRSSRRERPGWQRRALRRPEWIRLEERIVPVASQVWTPTMQLAQWGFDLGRALSPELQALVMPARQAEGAPVAGIPRSAMLQDDQGRVGVRISGGNVEAVAPAIPALGGWVSGMRAELFLLEGFMPVEQLEALETIAANHRSGITAIARPQVGTGSILSQADFLMEADRARLGMAGGLNGAGVTVGVLSDSYNILGGEAAGIASGNLPPNVNVIQEGPAGSSDEGRAMIELVHDLAPGAGLAFASAFYGELAFGNAIRNLADPAIGNARVITDDVFYFEEPLYQDGIIAQAIDEVTANRDVAYFSLAGNLARNAWETTNASFGRDPVYNTGPEYLDFNPGSGVDTRQRITLQPNQTFRITLQWDQPFYLPSEVRSHIGLFLIDPTRNRWDEIVAFSHRNNPVLGIPSQYLEFTNPTNTVKAYDLLVYRESGVFPQQLKWVNYGANNFGELFVNEYATNSPTVIPHSAANGALSVGAVNFFDQSNPASFTSAGPMRVVFSPDGQRLAHPVIRSAPDVAAIQGSDTSFFGNDFDGNGGFNFFGTSAAAPHAAAIGALLRQAEPGLTASQVHQRLITTAIDVGPLGIDDRTGAGLVNAWNALAGPVQAAFLPLTENFESGFLSPAWQTRTTGSAAVRVRSDLGSSHHLILDQTLPTHFAHAGLAEATLRVDASGPDPVILSFHQREFNDTDHPMPATFTHSVNADGVAFSVDGVNWHRLVSLTGTSSTQLFQLFEFNLTHIAADLNLTLTADTRIRFQQYGNGQAPNHGMAFDEVRVRRETPASPPTATLGSAPNVGVAQTGAGVYQFTLVYDDAQGINTATLDDSDVTVLGPVGLIAATFQGYTIGSGHQLVATYAFTPPGGGWNAADNGTYVMTLNGGQVANLAGLFAPAGTLGEFQVEIPQGTIHEVQIDDGSGQRSMIRSLELTLNGNFVGGLASIPAAAFQLVRVGGGPSGQVAVRVAGVVFDAATGTSRVTLDFLDTGDLATVAGPLRSLADGRYELTISGSLILDAGGDALDADGSGEPGGRRVDQFHRFFGDLDGDGDVDAADYATARRFLLGGPSFYNPLLDANGSGAHDPFDLNTFLANFRRRRL</sequence>
<dbReference type="InterPro" id="IPR000209">
    <property type="entry name" value="Peptidase_S8/S53_dom"/>
</dbReference>
<dbReference type="PROSITE" id="PS00018">
    <property type="entry name" value="EF_HAND_1"/>
    <property type="match status" value="1"/>
</dbReference>
<dbReference type="HOGENOM" id="CLU_284251_0_0_0"/>
<dbReference type="InterPro" id="IPR034075">
    <property type="entry name" value="Glr3161-like_dom"/>
</dbReference>
<dbReference type="RefSeq" id="WP_013563856.1">
    <property type="nucleotide sequence ID" value="NC_014962.1"/>
</dbReference>
<dbReference type="eggNOG" id="COG1404">
    <property type="taxonomic scope" value="Bacteria"/>
</dbReference>
<feature type="domain" description="Peptidase S8/S53" evidence="4">
    <location>
        <begin position="462"/>
        <end position="592"/>
    </location>
</feature>
<evidence type="ECO:0000313" key="6">
    <source>
        <dbReference type="Proteomes" id="UP000008631"/>
    </source>
</evidence>
<dbReference type="InParanoid" id="E8R3K0"/>
<proteinExistence type="predicted"/>
<name>E8R3K0_ISOPI</name>
<dbReference type="STRING" id="575540.Isop_0978"/>
<dbReference type="Proteomes" id="UP000008631">
    <property type="component" value="Chromosome"/>
</dbReference>
<gene>
    <name evidence="5" type="ordered locus">Isop_0978</name>
</gene>
<keyword evidence="2" id="KW-0378">Hydrolase</keyword>
<keyword evidence="6" id="KW-1185">Reference proteome</keyword>
<dbReference type="PROSITE" id="PS00138">
    <property type="entry name" value="SUBTILASE_SER"/>
    <property type="match status" value="1"/>
</dbReference>
<reference evidence="5 6" key="2">
    <citation type="journal article" date="2011" name="Stand. Genomic Sci.">
        <title>Complete genome sequence of Isosphaera pallida type strain (IS1B).</title>
        <authorList>
            <consortium name="US DOE Joint Genome Institute (JGI-PGF)"/>
            <person name="Goker M."/>
            <person name="Cleland D."/>
            <person name="Saunders E."/>
            <person name="Lapidus A."/>
            <person name="Nolan M."/>
            <person name="Lucas S."/>
            <person name="Hammon N."/>
            <person name="Deshpande S."/>
            <person name="Cheng J.F."/>
            <person name="Tapia R."/>
            <person name="Han C."/>
            <person name="Goodwin L."/>
            <person name="Pitluck S."/>
            <person name="Liolios K."/>
            <person name="Pagani I."/>
            <person name="Ivanova N."/>
            <person name="Mavromatis K."/>
            <person name="Pati A."/>
            <person name="Chen A."/>
            <person name="Palaniappan K."/>
            <person name="Land M."/>
            <person name="Hauser L."/>
            <person name="Chang Y.J."/>
            <person name="Jeffries C.D."/>
            <person name="Detter J.C."/>
            <person name="Beck B."/>
            <person name="Woyke T."/>
            <person name="Bristow J."/>
            <person name="Eisen J.A."/>
            <person name="Markowitz V."/>
            <person name="Hugenholtz P."/>
            <person name="Kyrpides N.C."/>
            <person name="Klenk H.P."/>
        </authorList>
    </citation>
    <scope>NUCLEOTIDE SEQUENCE [LARGE SCALE GENOMIC DNA]</scope>
    <source>
        <strain evidence="6">ATCC 43644 / DSM 9630 / IS1B</strain>
    </source>
</reference>
<dbReference type="GO" id="GO:0004252">
    <property type="term" value="F:serine-type endopeptidase activity"/>
    <property type="evidence" value="ECO:0007669"/>
    <property type="project" value="InterPro"/>
</dbReference>
<keyword evidence="1" id="KW-0645">Protease</keyword>
<dbReference type="KEGG" id="ipa:Isop_0978"/>
<dbReference type="GO" id="GO:0006508">
    <property type="term" value="P:proteolysis"/>
    <property type="evidence" value="ECO:0007669"/>
    <property type="project" value="UniProtKB-KW"/>
</dbReference>
<dbReference type="GO" id="GO:0000272">
    <property type="term" value="P:polysaccharide catabolic process"/>
    <property type="evidence" value="ECO:0007669"/>
    <property type="project" value="InterPro"/>
</dbReference>
<keyword evidence="3" id="KW-0720">Serine protease</keyword>
<accession>E8R3K0</accession>
<dbReference type="Pfam" id="PF00082">
    <property type="entry name" value="Peptidase_S8"/>
    <property type="match status" value="1"/>
</dbReference>
<organism evidence="5 6">
    <name type="scientific">Isosphaera pallida (strain ATCC 43644 / DSM 9630 / IS1B)</name>
    <dbReference type="NCBI Taxonomy" id="575540"/>
    <lineage>
        <taxon>Bacteria</taxon>
        <taxon>Pseudomonadati</taxon>
        <taxon>Planctomycetota</taxon>
        <taxon>Planctomycetia</taxon>
        <taxon>Isosphaerales</taxon>
        <taxon>Isosphaeraceae</taxon>
        <taxon>Isosphaera</taxon>
    </lineage>
</organism>
<evidence type="ECO:0000256" key="2">
    <source>
        <dbReference type="ARBA" id="ARBA00022801"/>
    </source>
</evidence>